<evidence type="ECO:0000259" key="4">
    <source>
        <dbReference type="Pfam" id="PF18052"/>
    </source>
</evidence>
<name>A0AAV8UFT9_9ROSI</name>
<dbReference type="GO" id="GO:0000166">
    <property type="term" value="F:nucleotide binding"/>
    <property type="evidence" value="ECO:0007669"/>
    <property type="project" value="UniProtKB-KW"/>
</dbReference>
<dbReference type="Proteomes" id="UP001159364">
    <property type="component" value="Linkage Group LG08"/>
</dbReference>
<protein>
    <recommendedName>
        <fullName evidence="4">Disease resistance N-terminal domain-containing protein</fullName>
    </recommendedName>
</protein>
<accession>A0AAV8UFT9</accession>
<dbReference type="AlphaFoldDB" id="A0AAV8UFT9"/>
<feature type="domain" description="Disease resistance N-terminal" evidence="4">
    <location>
        <begin position="22"/>
        <end position="95"/>
    </location>
</feature>
<proteinExistence type="predicted"/>
<dbReference type="InterPro" id="IPR041118">
    <property type="entry name" value="Rx_N"/>
</dbReference>
<evidence type="ECO:0000313" key="5">
    <source>
        <dbReference type="EMBL" id="KAJ8900361.1"/>
    </source>
</evidence>
<reference evidence="5 6" key="1">
    <citation type="submission" date="2021-09" db="EMBL/GenBank/DDBJ databases">
        <title>Genomic insights and catalytic innovation underlie evolution of tropane alkaloids biosynthesis.</title>
        <authorList>
            <person name="Wang Y.-J."/>
            <person name="Tian T."/>
            <person name="Huang J.-P."/>
            <person name="Huang S.-X."/>
        </authorList>
    </citation>
    <scope>NUCLEOTIDE SEQUENCE [LARGE SCALE GENOMIC DNA]</scope>
    <source>
        <strain evidence="5">KIB-2018</strain>
        <tissue evidence="5">Leaf</tissue>
    </source>
</reference>
<keyword evidence="6" id="KW-1185">Reference proteome</keyword>
<sequence>MAEAILYGIANEIIKILGLGALQQIGIWWGVNDELKKLENTISTTQAVLLDAEQRQTQDFQIKGWLRKLQDVVYDADDLLDDFYTEALIRKTTSQTDQLVAIIMQIAMSRMTFPAQRISLSSEDRTLSPWDTA</sequence>
<organism evidence="5 6">
    <name type="scientific">Erythroxylum novogranatense</name>
    <dbReference type="NCBI Taxonomy" id="1862640"/>
    <lineage>
        <taxon>Eukaryota</taxon>
        <taxon>Viridiplantae</taxon>
        <taxon>Streptophyta</taxon>
        <taxon>Embryophyta</taxon>
        <taxon>Tracheophyta</taxon>
        <taxon>Spermatophyta</taxon>
        <taxon>Magnoliopsida</taxon>
        <taxon>eudicotyledons</taxon>
        <taxon>Gunneridae</taxon>
        <taxon>Pentapetalae</taxon>
        <taxon>rosids</taxon>
        <taxon>fabids</taxon>
        <taxon>Malpighiales</taxon>
        <taxon>Erythroxylaceae</taxon>
        <taxon>Erythroxylum</taxon>
    </lineage>
</organism>
<evidence type="ECO:0000256" key="2">
    <source>
        <dbReference type="ARBA" id="ARBA00022741"/>
    </source>
</evidence>
<keyword evidence="2" id="KW-0547">Nucleotide-binding</keyword>
<dbReference type="Gene3D" id="1.20.5.4130">
    <property type="match status" value="1"/>
</dbReference>
<dbReference type="Pfam" id="PF18052">
    <property type="entry name" value="Rx_N"/>
    <property type="match status" value="1"/>
</dbReference>
<comment type="caution">
    <text evidence="5">The sequence shown here is derived from an EMBL/GenBank/DDBJ whole genome shotgun (WGS) entry which is preliminary data.</text>
</comment>
<evidence type="ECO:0000256" key="3">
    <source>
        <dbReference type="ARBA" id="ARBA00022821"/>
    </source>
</evidence>
<evidence type="ECO:0000256" key="1">
    <source>
        <dbReference type="ARBA" id="ARBA00022737"/>
    </source>
</evidence>
<keyword evidence="1" id="KW-0677">Repeat</keyword>
<evidence type="ECO:0000313" key="6">
    <source>
        <dbReference type="Proteomes" id="UP001159364"/>
    </source>
</evidence>
<gene>
    <name evidence="5" type="ORF">K2173_025001</name>
</gene>
<dbReference type="GO" id="GO:0006952">
    <property type="term" value="P:defense response"/>
    <property type="evidence" value="ECO:0007669"/>
    <property type="project" value="UniProtKB-KW"/>
</dbReference>
<dbReference type="EMBL" id="JAIWQS010000008">
    <property type="protein sequence ID" value="KAJ8900361.1"/>
    <property type="molecule type" value="Genomic_DNA"/>
</dbReference>
<keyword evidence="3" id="KW-0611">Plant defense</keyword>